<evidence type="ECO:0000313" key="2">
    <source>
        <dbReference type="EMBL" id="VDL90803.1"/>
    </source>
</evidence>
<organism evidence="4">
    <name type="scientific">Schistocephalus solidus</name>
    <name type="common">Tapeworm</name>
    <dbReference type="NCBI Taxonomy" id="70667"/>
    <lineage>
        <taxon>Eukaryota</taxon>
        <taxon>Metazoa</taxon>
        <taxon>Spiralia</taxon>
        <taxon>Lophotrochozoa</taxon>
        <taxon>Platyhelminthes</taxon>
        <taxon>Cestoda</taxon>
        <taxon>Eucestoda</taxon>
        <taxon>Diphyllobothriidea</taxon>
        <taxon>Diphyllobothriidae</taxon>
        <taxon>Schistocephalus</taxon>
    </lineage>
</organism>
<feature type="compositionally biased region" description="Low complexity" evidence="1">
    <location>
        <begin position="121"/>
        <end position="132"/>
    </location>
</feature>
<feature type="region of interest" description="Disordered" evidence="1">
    <location>
        <begin position="53"/>
        <end position="79"/>
    </location>
</feature>
<dbReference type="AlphaFoldDB" id="A0A183SJM0"/>
<name>A0A183SJM0_SCHSO</name>
<evidence type="ECO:0000313" key="4">
    <source>
        <dbReference type="WBParaSite" id="SSLN_0000456501-mRNA-1"/>
    </source>
</evidence>
<reference evidence="4" key="1">
    <citation type="submission" date="2016-06" db="UniProtKB">
        <authorList>
            <consortium name="WormBaseParasite"/>
        </authorList>
    </citation>
    <scope>IDENTIFICATION</scope>
</reference>
<evidence type="ECO:0000313" key="3">
    <source>
        <dbReference type="Proteomes" id="UP000275846"/>
    </source>
</evidence>
<evidence type="ECO:0000256" key="1">
    <source>
        <dbReference type="SAM" id="MobiDB-lite"/>
    </source>
</evidence>
<proteinExistence type="predicted"/>
<dbReference type="EMBL" id="UYSU01032860">
    <property type="protein sequence ID" value="VDL90803.1"/>
    <property type="molecule type" value="Genomic_DNA"/>
</dbReference>
<protein>
    <submittedName>
        <fullName evidence="2 4">Uncharacterized protein</fullName>
    </submittedName>
</protein>
<gene>
    <name evidence="2" type="ORF">SSLN_LOCUS4418</name>
</gene>
<sequence length="149" mass="15974">MARQESGQGNPGVDRNPQHPRHAEESATAMDRLPNRLFGLVGLVGHLRTQCNKNLTTSTSDTPASNPTTTTTQTTDNNFIDVPSSTITDTILLPPPVAPIKPMNTTCPTPATSVAPSDYLPTASSTTTAPSTSDRDWVLTCPHFDRTFI</sequence>
<accession>A0A183SJM0</accession>
<reference evidence="2 3" key="2">
    <citation type="submission" date="2018-11" db="EMBL/GenBank/DDBJ databases">
        <authorList>
            <consortium name="Pathogen Informatics"/>
        </authorList>
    </citation>
    <scope>NUCLEOTIDE SEQUENCE [LARGE SCALE GENOMIC DNA]</scope>
    <source>
        <strain evidence="2 3">NST_G2</strain>
    </source>
</reference>
<feature type="region of interest" description="Disordered" evidence="1">
    <location>
        <begin position="1"/>
        <end position="31"/>
    </location>
</feature>
<dbReference type="WBParaSite" id="SSLN_0000456501-mRNA-1">
    <property type="protein sequence ID" value="SSLN_0000456501-mRNA-1"/>
    <property type="gene ID" value="SSLN_0000456501"/>
</dbReference>
<dbReference type="Proteomes" id="UP000275846">
    <property type="component" value="Unassembled WGS sequence"/>
</dbReference>
<feature type="region of interest" description="Disordered" evidence="1">
    <location>
        <begin position="112"/>
        <end position="132"/>
    </location>
</feature>
<feature type="compositionally biased region" description="Low complexity" evidence="1">
    <location>
        <begin position="56"/>
        <end position="78"/>
    </location>
</feature>
<keyword evidence="3" id="KW-1185">Reference proteome</keyword>